<dbReference type="InterPro" id="IPR004291">
    <property type="entry name" value="Transposase_IS66_central"/>
</dbReference>
<comment type="caution">
    <text evidence="3">The sequence shown here is derived from an EMBL/GenBank/DDBJ whole genome shotgun (WGS) entry which is preliminary data.</text>
</comment>
<evidence type="ECO:0000259" key="2">
    <source>
        <dbReference type="Pfam" id="PF03050"/>
    </source>
</evidence>
<dbReference type="Pfam" id="PF03050">
    <property type="entry name" value="DDE_Tnp_IS66"/>
    <property type="match status" value="1"/>
</dbReference>
<evidence type="ECO:0000313" key="4">
    <source>
        <dbReference type="Proteomes" id="UP000295431"/>
    </source>
</evidence>
<keyword evidence="4" id="KW-1185">Reference proteome</keyword>
<gene>
    <name evidence="3" type="ORF">E1284_07785</name>
</gene>
<feature type="region of interest" description="Disordered" evidence="1">
    <location>
        <begin position="1"/>
        <end position="54"/>
    </location>
</feature>
<proteinExistence type="predicted"/>
<sequence>MADADRRVEHVPGRRRGCGDDLAGAPGGAGAGAGPSPRPRRRRGGGAGAVRAERRGDRRLLYSGQFLSKDRTARALAELFGTPVSAGTVAAMTARAAAGLTCFTGRARQVLRNAQVAHFDETSLRVASKLRWVHSAPTGK</sequence>
<protein>
    <recommendedName>
        <fullName evidence="2">Transposase IS66 central domain-containing protein</fullName>
    </recommendedName>
</protein>
<name>A0A4R4P5Z8_9ACTN</name>
<reference evidence="3 4" key="1">
    <citation type="submission" date="2019-03" db="EMBL/GenBank/DDBJ databases">
        <title>Draft genome sequences of novel Actinobacteria.</title>
        <authorList>
            <person name="Sahin N."/>
            <person name="Ay H."/>
            <person name="Saygin H."/>
        </authorList>
    </citation>
    <scope>NUCLEOTIDE SEQUENCE [LARGE SCALE GENOMIC DNA]</scope>
    <source>
        <strain evidence="3 4">DSM 45347</strain>
    </source>
</reference>
<feature type="domain" description="Transposase IS66 central" evidence="2">
    <location>
        <begin position="67"/>
        <end position="135"/>
    </location>
</feature>
<dbReference type="RefSeq" id="WP_131938321.1">
    <property type="nucleotide sequence ID" value="NZ_BAAAMX010000008.1"/>
</dbReference>
<evidence type="ECO:0000313" key="3">
    <source>
        <dbReference type="EMBL" id="TDC17878.1"/>
    </source>
</evidence>
<dbReference type="OrthoDB" id="3638270at2"/>
<dbReference type="Proteomes" id="UP000295431">
    <property type="component" value="Unassembled WGS sequence"/>
</dbReference>
<organism evidence="3 4">
    <name type="scientific">Actinomadura bangladeshensis</name>
    <dbReference type="NCBI Taxonomy" id="453573"/>
    <lineage>
        <taxon>Bacteria</taxon>
        <taxon>Bacillati</taxon>
        <taxon>Actinomycetota</taxon>
        <taxon>Actinomycetes</taxon>
        <taxon>Streptosporangiales</taxon>
        <taxon>Thermomonosporaceae</taxon>
        <taxon>Actinomadura</taxon>
    </lineage>
</organism>
<feature type="compositionally biased region" description="Basic and acidic residues" evidence="1">
    <location>
        <begin position="1"/>
        <end position="12"/>
    </location>
</feature>
<dbReference type="AlphaFoldDB" id="A0A4R4P5Z8"/>
<dbReference type="EMBL" id="SMJW01000026">
    <property type="protein sequence ID" value="TDC17878.1"/>
    <property type="molecule type" value="Genomic_DNA"/>
</dbReference>
<evidence type="ECO:0000256" key="1">
    <source>
        <dbReference type="SAM" id="MobiDB-lite"/>
    </source>
</evidence>
<accession>A0A4R4P5Z8</accession>